<feature type="compositionally biased region" description="Basic and acidic residues" evidence="1">
    <location>
        <begin position="27"/>
        <end position="37"/>
    </location>
</feature>
<gene>
    <name evidence="3" type="ORF">ACFQZM_25770</name>
</gene>
<dbReference type="Proteomes" id="UP001597063">
    <property type="component" value="Unassembled WGS sequence"/>
</dbReference>
<keyword evidence="2" id="KW-1133">Transmembrane helix</keyword>
<keyword evidence="2" id="KW-0812">Transmembrane</keyword>
<evidence type="ECO:0000256" key="2">
    <source>
        <dbReference type="SAM" id="Phobius"/>
    </source>
</evidence>
<dbReference type="EMBL" id="JBHTGP010000013">
    <property type="protein sequence ID" value="MFD0687930.1"/>
    <property type="molecule type" value="Genomic_DNA"/>
</dbReference>
<keyword evidence="4" id="KW-1185">Reference proteome</keyword>
<evidence type="ECO:0000313" key="3">
    <source>
        <dbReference type="EMBL" id="MFD0687930.1"/>
    </source>
</evidence>
<evidence type="ECO:0000256" key="1">
    <source>
        <dbReference type="SAM" id="MobiDB-lite"/>
    </source>
</evidence>
<evidence type="ECO:0000313" key="4">
    <source>
        <dbReference type="Proteomes" id="UP001597063"/>
    </source>
</evidence>
<sequence length="339" mass="35654">MNTIPPRPAPDDRERLARLVPGPADRVLPDDRRRRLQEFVMTRISEEATSGGEATTGDEAGPRGEAGPGGEARSGGGVPRRPSRRRRVLVVSALAVATATVAVVAVNGGSSGHRGGTGTAVPSGRRILLAAADTAERTPEGTGDYWHVKVVVNEPPDTRTEESWTGRDGRYWWRGSAGKVAKSPRPALLGLAGSPVGMAQIRGLPTEPAALKQRLAANSERGFVAGPNPPRPSAALRERLVVEGLVSLVSQLPATPGTRAAALRLLAGYPNVRNLGRVGGGQGLRITFDGTEKPALLVIDPATARVRRTNLAVNPSGAVARSKRLISITAEWTTAVPRR</sequence>
<name>A0ABW2XTQ7_9ACTN</name>
<dbReference type="NCBIfam" id="NF038083">
    <property type="entry name" value="CU044_5270_fam"/>
    <property type="match status" value="1"/>
</dbReference>
<feature type="transmembrane region" description="Helical" evidence="2">
    <location>
        <begin position="88"/>
        <end position="106"/>
    </location>
</feature>
<feature type="region of interest" description="Disordered" evidence="1">
    <location>
        <begin position="1"/>
        <end position="84"/>
    </location>
</feature>
<feature type="compositionally biased region" description="Gly residues" evidence="1">
    <location>
        <begin position="64"/>
        <end position="78"/>
    </location>
</feature>
<comment type="caution">
    <text evidence="3">The sequence shown here is derived from an EMBL/GenBank/DDBJ whole genome shotgun (WGS) entry which is preliminary data.</text>
</comment>
<organism evidence="3 4">
    <name type="scientific">Actinomadura fibrosa</name>
    <dbReference type="NCBI Taxonomy" id="111802"/>
    <lineage>
        <taxon>Bacteria</taxon>
        <taxon>Bacillati</taxon>
        <taxon>Actinomycetota</taxon>
        <taxon>Actinomycetes</taxon>
        <taxon>Streptosporangiales</taxon>
        <taxon>Thermomonosporaceae</taxon>
        <taxon>Actinomadura</taxon>
    </lineage>
</organism>
<reference evidence="4" key="1">
    <citation type="journal article" date="2019" name="Int. J. Syst. Evol. Microbiol.">
        <title>The Global Catalogue of Microorganisms (GCM) 10K type strain sequencing project: providing services to taxonomists for standard genome sequencing and annotation.</title>
        <authorList>
            <consortium name="The Broad Institute Genomics Platform"/>
            <consortium name="The Broad Institute Genome Sequencing Center for Infectious Disease"/>
            <person name="Wu L."/>
            <person name="Ma J."/>
        </authorList>
    </citation>
    <scope>NUCLEOTIDE SEQUENCE [LARGE SCALE GENOMIC DNA]</scope>
    <source>
        <strain evidence="4">JCM 9371</strain>
    </source>
</reference>
<protein>
    <submittedName>
        <fullName evidence="3">CU044_5270 family protein</fullName>
    </submittedName>
</protein>
<dbReference type="InterPro" id="IPR047789">
    <property type="entry name" value="CU044_5270-like"/>
</dbReference>
<dbReference type="RefSeq" id="WP_131759877.1">
    <property type="nucleotide sequence ID" value="NZ_CAACUY010000093.1"/>
</dbReference>
<accession>A0ABW2XTQ7</accession>
<keyword evidence="2" id="KW-0472">Membrane</keyword>
<proteinExistence type="predicted"/>